<evidence type="ECO:0000256" key="1">
    <source>
        <dbReference type="ARBA" id="ARBA00006484"/>
    </source>
</evidence>
<dbReference type="PANTHER" id="PTHR44196">
    <property type="entry name" value="DEHYDROGENASE/REDUCTASE SDR FAMILY MEMBER 7B"/>
    <property type="match status" value="1"/>
</dbReference>
<evidence type="ECO:0000313" key="4">
    <source>
        <dbReference type="EMBL" id="MEV0972008.1"/>
    </source>
</evidence>
<accession>A0ABV3GK57</accession>
<reference evidence="4 5" key="1">
    <citation type="submission" date="2024-06" db="EMBL/GenBank/DDBJ databases">
        <title>The Natural Products Discovery Center: Release of the First 8490 Sequenced Strains for Exploring Actinobacteria Biosynthetic Diversity.</title>
        <authorList>
            <person name="Kalkreuter E."/>
            <person name="Kautsar S.A."/>
            <person name="Yang D."/>
            <person name="Bader C.D."/>
            <person name="Teijaro C.N."/>
            <person name="Fluegel L."/>
            <person name="Davis C.M."/>
            <person name="Simpson J.R."/>
            <person name="Lauterbach L."/>
            <person name="Steele A.D."/>
            <person name="Gui C."/>
            <person name="Meng S."/>
            <person name="Li G."/>
            <person name="Viehrig K."/>
            <person name="Ye F."/>
            <person name="Su P."/>
            <person name="Kiefer A.F."/>
            <person name="Nichols A."/>
            <person name="Cepeda A.J."/>
            <person name="Yan W."/>
            <person name="Fan B."/>
            <person name="Jiang Y."/>
            <person name="Adhikari A."/>
            <person name="Zheng C.-J."/>
            <person name="Schuster L."/>
            <person name="Cowan T.M."/>
            <person name="Smanski M.J."/>
            <person name="Chevrette M.G."/>
            <person name="De Carvalho L.P.S."/>
            <person name="Shen B."/>
        </authorList>
    </citation>
    <scope>NUCLEOTIDE SEQUENCE [LARGE SCALE GENOMIC DNA]</scope>
    <source>
        <strain evidence="4 5">NPDC050100</strain>
    </source>
</reference>
<gene>
    <name evidence="4" type="ORF">AB0I59_25680</name>
</gene>
<keyword evidence="2 4" id="KW-0560">Oxidoreductase</keyword>
<evidence type="ECO:0000313" key="5">
    <source>
        <dbReference type="Proteomes" id="UP001551675"/>
    </source>
</evidence>
<comment type="caution">
    <text evidence="4">The sequence shown here is derived from an EMBL/GenBank/DDBJ whole genome shotgun (WGS) entry which is preliminary data.</text>
</comment>
<dbReference type="PRINTS" id="PR00080">
    <property type="entry name" value="SDRFAMILY"/>
</dbReference>
<protein>
    <submittedName>
        <fullName evidence="4">SDR family oxidoreductase</fullName>
        <ecNumber evidence="4">1.-.-.-</ecNumber>
    </submittedName>
</protein>
<dbReference type="EMBL" id="JBFALK010000015">
    <property type="protein sequence ID" value="MEV0972008.1"/>
    <property type="molecule type" value="Genomic_DNA"/>
</dbReference>
<dbReference type="InterPro" id="IPR036291">
    <property type="entry name" value="NAD(P)-bd_dom_sf"/>
</dbReference>
<dbReference type="PRINTS" id="PR00081">
    <property type="entry name" value="GDHRDH"/>
</dbReference>
<dbReference type="Pfam" id="PF00106">
    <property type="entry name" value="adh_short"/>
    <property type="match status" value="1"/>
</dbReference>
<dbReference type="InterPro" id="IPR002347">
    <property type="entry name" value="SDR_fam"/>
</dbReference>
<comment type="similarity">
    <text evidence="1 3">Belongs to the short-chain dehydrogenases/reductases (SDR) family.</text>
</comment>
<sequence>MRALVTGATSGIGRALADRLATRGYDLILVARDADRLATTAEEIRAARRVTCEVLPADLTAEDGLAAVEARLTTERDPVDVLVNNAGIGLPPGGYLGNPVQASMTLNRINVDSVLRLTHAALPGMTARRRGGLITVSSIAGFAPGTPAITYSASKAWATTFGEGLHHLLRGSGVTSTTVAPGFVRSEFHQRSGVSTAHLPDWLWLTPPVVAEAAVRGFERGTPLVIPGPAWRTAYAISRLLPRRWVRTGFARLMSRTSRKGANR</sequence>
<dbReference type="PIRSF" id="PIRSF000126">
    <property type="entry name" value="11-beta-HSD1"/>
    <property type="match status" value="1"/>
</dbReference>
<evidence type="ECO:0000256" key="3">
    <source>
        <dbReference type="RuleBase" id="RU000363"/>
    </source>
</evidence>
<dbReference type="Proteomes" id="UP001551675">
    <property type="component" value="Unassembled WGS sequence"/>
</dbReference>
<dbReference type="GO" id="GO:0016491">
    <property type="term" value="F:oxidoreductase activity"/>
    <property type="evidence" value="ECO:0007669"/>
    <property type="project" value="UniProtKB-KW"/>
</dbReference>
<dbReference type="CDD" id="cd05233">
    <property type="entry name" value="SDR_c"/>
    <property type="match status" value="1"/>
</dbReference>
<dbReference type="EC" id="1.-.-.-" evidence="4"/>
<dbReference type="SUPFAM" id="SSF51735">
    <property type="entry name" value="NAD(P)-binding Rossmann-fold domains"/>
    <property type="match status" value="1"/>
</dbReference>
<dbReference type="Gene3D" id="3.40.50.720">
    <property type="entry name" value="NAD(P)-binding Rossmann-like Domain"/>
    <property type="match status" value="1"/>
</dbReference>
<evidence type="ECO:0000256" key="2">
    <source>
        <dbReference type="ARBA" id="ARBA00023002"/>
    </source>
</evidence>
<name>A0ABV3GK57_MICGL</name>
<keyword evidence="5" id="KW-1185">Reference proteome</keyword>
<organism evidence="4 5">
    <name type="scientific">Microtetraspora glauca</name>
    <dbReference type="NCBI Taxonomy" id="1996"/>
    <lineage>
        <taxon>Bacteria</taxon>
        <taxon>Bacillati</taxon>
        <taxon>Actinomycetota</taxon>
        <taxon>Actinomycetes</taxon>
        <taxon>Streptosporangiales</taxon>
        <taxon>Streptosporangiaceae</taxon>
        <taxon>Microtetraspora</taxon>
    </lineage>
</organism>
<dbReference type="RefSeq" id="WP_358136745.1">
    <property type="nucleotide sequence ID" value="NZ_JBFALK010000015.1"/>
</dbReference>
<proteinExistence type="inferred from homology"/>
<dbReference type="PANTHER" id="PTHR44196:SF2">
    <property type="entry name" value="SHORT-CHAIN DEHYDROGENASE-RELATED"/>
    <property type="match status" value="1"/>
</dbReference>